<proteinExistence type="predicted"/>
<evidence type="ECO:0000313" key="3">
    <source>
        <dbReference type="Proteomes" id="UP001271007"/>
    </source>
</evidence>
<sequence length="376" mass="41561">MVRLVTLDEDGSEAKIPHRYDDIATVSESSGAYDRPDPNFDLRFSAALSCYPVISQIARYVDITTLHELSRTCRQFRAALLQHRPTLIEQTLRCENENVAPAARLGDALKASYQQWTSHARTGDANDRVSGGRIGSCARDMVGNCVMKQPSLNVLKGRFRRLCRTCMKSSVEPHTLVTKAAEDDPQDVKEYYKAPCTCDEVLWICRPCGQALRTSDTTYLRGWSWRTHYSTCGGMGAGLGEGNEGVECGRGGSCLKPQTVERELECDAEELAFIEAEMEKTGINGRSWAGSSYTTCEIVGIGGAVKKKVKKNILVGAIVKEYEDERITSKFLHREQDRLNRSWCSWCSRVVLSKKDVGEPVGSTDSIASSSSEASS</sequence>
<keyword evidence="3" id="KW-1185">Reference proteome</keyword>
<dbReference type="EMBL" id="JAWDJX010000011">
    <property type="protein sequence ID" value="KAK3054574.1"/>
    <property type="molecule type" value="Genomic_DNA"/>
</dbReference>
<accession>A0AAJ0DI64</accession>
<gene>
    <name evidence="2" type="ORF">LTR09_004303</name>
</gene>
<name>A0AAJ0DI64_9PEZI</name>
<feature type="compositionally biased region" description="Low complexity" evidence="1">
    <location>
        <begin position="363"/>
        <end position="376"/>
    </location>
</feature>
<dbReference type="AlphaFoldDB" id="A0AAJ0DI64"/>
<evidence type="ECO:0000313" key="2">
    <source>
        <dbReference type="EMBL" id="KAK3054574.1"/>
    </source>
</evidence>
<evidence type="ECO:0008006" key="4">
    <source>
        <dbReference type="Google" id="ProtNLM"/>
    </source>
</evidence>
<dbReference type="Proteomes" id="UP001271007">
    <property type="component" value="Unassembled WGS sequence"/>
</dbReference>
<protein>
    <recommendedName>
        <fullName evidence="4">F-box domain-containing protein</fullName>
    </recommendedName>
</protein>
<feature type="region of interest" description="Disordered" evidence="1">
    <location>
        <begin position="357"/>
        <end position="376"/>
    </location>
</feature>
<reference evidence="2" key="1">
    <citation type="submission" date="2023-04" db="EMBL/GenBank/DDBJ databases">
        <title>Black Yeasts Isolated from many extreme environments.</title>
        <authorList>
            <person name="Coleine C."/>
            <person name="Stajich J.E."/>
            <person name="Selbmann L."/>
        </authorList>
    </citation>
    <scope>NUCLEOTIDE SEQUENCE</scope>
    <source>
        <strain evidence="2">CCFEE 5312</strain>
    </source>
</reference>
<comment type="caution">
    <text evidence="2">The sequence shown here is derived from an EMBL/GenBank/DDBJ whole genome shotgun (WGS) entry which is preliminary data.</text>
</comment>
<evidence type="ECO:0000256" key="1">
    <source>
        <dbReference type="SAM" id="MobiDB-lite"/>
    </source>
</evidence>
<organism evidence="2 3">
    <name type="scientific">Extremus antarcticus</name>
    <dbReference type="NCBI Taxonomy" id="702011"/>
    <lineage>
        <taxon>Eukaryota</taxon>
        <taxon>Fungi</taxon>
        <taxon>Dikarya</taxon>
        <taxon>Ascomycota</taxon>
        <taxon>Pezizomycotina</taxon>
        <taxon>Dothideomycetes</taxon>
        <taxon>Dothideomycetidae</taxon>
        <taxon>Mycosphaerellales</taxon>
        <taxon>Extremaceae</taxon>
        <taxon>Extremus</taxon>
    </lineage>
</organism>